<evidence type="ECO:0000313" key="5">
    <source>
        <dbReference type="EMBL" id="GEN83387.1"/>
    </source>
</evidence>
<evidence type="ECO:0000313" key="6">
    <source>
        <dbReference type="Proteomes" id="UP000321901"/>
    </source>
</evidence>
<protein>
    <recommendedName>
        <fullName evidence="7">Damage-inducible protein DinB</fullName>
    </recommendedName>
</protein>
<reference evidence="5 6" key="1">
    <citation type="submission" date="2019-07" db="EMBL/GenBank/DDBJ databases">
        <title>Whole genome shotgun sequence of Sporosarcina luteola NBRC 105378.</title>
        <authorList>
            <person name="Hosoyama A."/>
            <person name="Uohara A."/>
            <person name="Ohji S."/>
            <person name="Ichikawa N."/>
        </authorList>
    </citation>
    <scope>NUCLEOTIDE SEQUENCE [LARGE SCALE GENOMIC DNA]</scope>
    <source>
        <strain evidence="5 6">NBRC 105378</strain>
    </source>
</reference>
<feature type="binding site" evidence="3">
    <location>
        <position position="134"/>
    </location>
    <ligand>
        <name>a divalent metal cation</name>
        <dbReference type="ChEBI" id="CHEBI:60240"/>
    </ligand>
</feature>
<dbReference type="EMBL" id="BJYL01000021">
    <property type="protein sequence ID" value="GEN83387.1"/>
    <property type="molecule type" value="Genomic_DNA"/>
</dbReference>
<dbReference type="Gene3D" id="1.20.120.450">
    <property type="entry name" value="dinb family like domain"/>
    <property type="match status" value="1"/>
</dbReference>
<organism evidence="5 6">
    <name type="scientific">Sporosarcina luteola</name>
    <dbReference type="NCBI Taxonomy" id="582850"/>
    <lineage>
        <taxon>Bacteria</taxon>
        <taxon>Bacillati</taxon>
        <taxon>Bacillota</taxon>
        <taxon>Bacilli</taxon>
        <taxon>Bacillales</taxon>
        <taxon>Caryophanaceae</taxon>
        <taxon>Sporosarcina</taxon>
    </lineage>
</organism>
<dbReference type="RefSeq" id="WP_147057257.1">
    <property type="nucleotide sequence ID" value="NZ_BJYL01000021.1"/>
</dbReference>
<dbReference type="Pfam" id="PF05163">
    <property type="entry name" value="DinB"/>
    <property type="match status" value="1"/>
</dbReference>
<evidence type="ECO:0000256" key="4">
    <source>
        <dbReference type="SAM" id="Coils"/>
    </source>
</evidence>
<evidence type="ECO:0008006" key="7">
    <source>
        <dbReference type="Google" id="ProtNLM"/>
    </source>
</evidence>
<dbReference type="AlphaFoldDB" id="A0A511Z7G9"/>
<dbReference type="InterPro" id="IPR007837">
    <property type="entry name" value="DinB"/>
</dbReference>
<evidence type="ECO:0000256" key="2">
    <source>
        <dbReference type="ARBA" id="ARBA00022723"/>
    </source>
</evidence>
<evidence type="ECO:0000256" key="1">
    <source>
        <dbReference type="ARBA" id="ARBA00008635"/>
    </source>
</evidence>
<dbReference type="SUPFAM" id="SSF109854">
    <property type="entry name" value="DinB/YfiT-like putative metalloenzymes"/>
    <property type="match status" value="1"/>
</dbReference>
<comment type="similarity">
    <text evidence="1">Belongs to the DinB family.</text>
</comment>
<feature type="binding site" evidence="3">
    <location>
        <position position="48"/>
    </location>
    <ligand>
        <name>a divalent metal cation</name>
        <dbReference type="ChEBI" id="CHEBI:60240"/>
    </ligand>
</feature>
<dbReference type="GO" id="GO:0046872">
    <property type="term" value="F:metal ion binding"/>
    <property type="evidence" value="ECO:0007669"/>
    <property type="project" value="UniProtKB-KW"/>
</dbReference>
<keyword evidence="6" id="KW-1185">Reference proteome</keyword>
<gene>
    <name evidence="5" type="ORF">SLU01_16990</name>
</gene>
<dbReference type="OrthoDB" id="2427314at2"/>
<accession>A0A511Z7G9</accession>
<name>A0A511Z7G9_9BACL</name>
<dbReference type="InterPro" id="IPR034660">
    <property type="entry name" value="DinB/YfiT-like"/>
</dbReference>
<feature type="coiled-coil region" evidence="4">
    <location>
        <begin position="77"/>
        <end position="104"/>
    </location>
</feature>
<proteinExistence type="inferred from homology"/>
<evidence type="ECO:0000256" key="3">
    <source>
        <dbReference type="PIRSR" id="PIRSR607837-1"/>
    </source>
</evidence>
<dbReference type="Proteomes" id="UP000321901">
    <property type="component" value="Unassembled WGS sequence"/>
</dbReference>
<keyword evidence="4" id="KW-0175">Coiled coil</keyword>
<comment type="caution">
    <text evidence="5">The sequence shown here is derived from an EMBL/GenBank/DDBJ whole genome shotgun (WGS) entry which is preliminary data.</text>
</comment>
<feature type="binding site" evidence="3">
    <location>
        <position position="130"/>
    </location>
    <ligand>
        <name>a divalent metal cation</name>
        <dbReference type="ChEBI" id="CHEBI:60240"/>
    </ligand>
</feature>
<keyword evidence="2 3" id="KW-0479">Metal-binding</keyword>
<sequence>MNEYIKSVLNQIHIAVNSTIDIMDKLETSDLAIQPTENKLSIGQLAAHLSLICQADLLISNEASEEQMSIFYSSNHLQTILEMKETLLANYNLLENRYLEYTKEELMQTTTSYWGVSYTRFEWLLEISSHLYHHRGQLHAMLVHCVGKDPEVALFE</sequence>